<organism evidence="3 4">
    <name type="scientific">Haloechinothrix aidingensis</name>
    <dbReference type="NCBI Taxonomy" id="2752311"/>
    <lineage>
        <taxon>Bacteria</taxon>
        <taxon>Bacillati</taxon>
        <taxon>Actinomycetota</taxon>
        <taxon>Actinomycetes</taxon>
        <taxon>Pseudonocardiales</taxon>
        <taxon>Pseudonocardiaceae</taxon>
        <taxon>Haloechinothrix</taxon>
    </lineage>
</organism>
<dbReference type="PROSITE" id="PS00622">
    <property type="entry name" value="HTH_LUXR_1"/>
    <property type="match status" value="1"/>
</dbReference>
<dbReference type="Gene3D" id="1.25.40.10">
    <property type="entry name" value="Tetratricopeptide repeat domain"/>
    <property type="match status" value="1"/>
</dbReference>
<evidence type="ECO:0000313" key="3">
    <source>
        <dbReference type="EMBL" id="MBA0124518.1"/>
    </source>
</evidence>
<gene>
    <name evidence="3" type="ORF">H0B56_03085</name>
</gene>
<dbReference type="InterPro" id="IPR000792">
    <property type="entry name" value="Tscrpt_reg_LuxR_C"/>
</dbReference>
<evidence type="ECO:0000313" key="4">
    <source>
        <dbReference type="Proteomes" id="UP000582974"/>
    </source>
</evidence>
<feature type="domain" description="HTH luxR-type" evidence="2">
    <location>
        <begin position="478"/>
        <end position="543"/>
    </location>
</feature>
<keyword evidence="4" id="KW-1185">Reference proteome</keyword>
<dbReference type="CDD" id="cd06170">
    <property type="entry name" value="LuxR_C_like"/>
    <property type="match status" value="1"/>
</dbReference>
<evidence type="ECO:0000256" key="1">
    <source>
        <dbReference type="ARBA" id="ARBA00023125"/>
    </source>
</evidence>
<evidence type="ECO:0000259" key="2">
    <source>
        <dbReference type="PROSITE" id="PS50043"/>
    </source>
</evidence>
<accession>A0A838A618</accession>
<dbReference type="Proteomes" id="UP000582974">
    <property type="component" value="Unassembled WGS sequence"/>
</dbReference>
<dbReference type="SUPFAM" id="SSF48452">
    <property type="entry name" value="TPR-like"/>
    <property type="match status" value="2"/>
</dbReference>
<dbReference type="InterPro" id="IPR016032">
    <property type="entry name" value="Sig_transdc_resp-reg_C-effctor"/>
</dbReference>
<dbReference type="GO" id="GO:0006355">
    <property type="term" value="P:regulation of DNA-templated transcription"/>
    <property type="evidence" value="ECO:0007669"/>
    <property type="project" value="InterPro"/>
</dbReference>
<comment type="caution">
    <text evidence="3">The sequence shown here is derived from an EMBL/GenBank/DDBJ whole genome shotgun (WGS) entry which is preliminary data.</text>
</comment>
<dbReference type="PANTHER" id="PTHR43214:SF43">
    <property type="entry name" value="TWO-COMPONENT RESPONSE REGULATOR"/>
    <property type="match status" value="1"/>
</dbReference>
<dbReference type="RefSeq" id="WP_180891375.1">
    <property type="nucleotide sequence ID" value="NZ_JACCKD010000001.1"/>
</dbReference>
<dbReference type="PRINTS" id="PR00038">
    <property type="entry name" value="HTHLUXR"/>
</dbReference>
<keyword evidence="1" id="KW-0238">DNA-binding</keyword>
<dbReference type="InterPro" id="IPR011990">
    <property type="entry name" value="TPR-like_helical_dom_sf"/>
</dbReference>
<dbReference type="GO" id="GO:0003677">
    <property type="term" value="F:DNA binding"/>
    <property type="evidence" value="ECO:0007669"/>
    <property type="project" value="UniProtKB-KW"/>
</dbReference>
<sequence length="550" mass="57928">MDGTELGETLGAARDAYRRRDWRAAAEGFRSAADEHSLSTDDLYALSQCAWWLGEMSDCAALLERVHRAYLDEGDQAAAAMTALELGVDHLLRGDEPVGSGWLGRAARLAETVPEGPVHGYLRYILEVEAQLGAAELDGAVDAARRVRDLGRAHGETTLVACGLNGEGRALIRSGEAGRGLALLDEAMTAVLAGEVDDAWAGNLYCNTIAACHELGDFRRMARWTELTERWLETLPAAALFAGICRVHRAQLAALAGDWVRAEREATRVCEELAGISVANVAEAWYAIGEVRRRRADLDGAEQAFSAAHAHGRDPQPGLALLRLGQGRIEAAHAAIRTAIAAAGGEPYPLATLHAARVEIAVAAGDTATARAACAALEEAGAGGTGQAPGAMAAAARGTVELAEGRAERALPYLRQACRAWRELDAPYEAARTCVSLSRAYRAMGDAEAAGREAQAAATLFARLGIDAATGLGEAGGGNAGSYGLSDRELEVLVLVAEGRSNPEIAEALFISRKTVARHLSNIFTKLGVGSRTAAARYAFARDLSADLTE</sequence>
<dbReference type="PROSITE" id="PS50043">
    <property type="entry name" value="HTH_LUXR_2"/>
    <property type="match status" value="1"/>
</dbReference>
<dbReference type="InterPro" id="IPR036388">
    <property type="entry name" value="WH-like_DNA-bd_sf"/>
</dbReference>
<dbReference type="SUPFAM" id="SSF46894">
    <property type="entry name" value="C-terminal effector domain of the bipartite response regulators"/>
    <property type="match status" value="1"/>
</dbReference>
<protein>
    <submittedName>
        <fullName evidence="3">Helix-turn-helix transcriptional regulator</fullName>
    </submittedName>
</protein>
<dbReference type="PANTHER" id="PTHR43214">
    <property type="entry name" value="TWO-COMPONENT RESPONSE REGULATOR"/>
    <property type="match status" value="1"/>
</dbReference>
<reference evidence="3 4" key="1">
    <citation type="submission" date="2020-07" db="EMBL/GenBank/DDBJ databases">
        <title>Genome of Haloechinothrix sp.</title>
        <authorList>
            <person name="Tang S.-K."/>
            <person name="Yang L."/>
            <person name="Zhu W.-Y."/>
        </authorList>
    </citation>
    <scope>NUCLEOTIDE SEQUENCE [LARGE SCALE GENOMIC DNA]</scope>
    <source>
        <strain evidence="3 4">YIM 98757</strain>
    </source>
</reference>
<dbReference type="EMBL" id="JACCKD010000001">
    <property type="protein sequence ID" value="MBA0124518.1"/>
    <property type="molecule type" value="Genomic_DNA"/>
</dbReference>
<name>A0A838A618_9PSEU</name>
<dbReference type="AlphaFoldDB" id="A0A838A618"/>
<dbReference type="SMART" id="SM00421">
    <property type="entry name" value="HTH_LUXR"/>
    <property type="match status" value="1"/>
</dbReference>
<dbReference type="Pfam" id="PF00196">
    <property type="entry name" value="GerE"/>
    <property type="match status" value="1"/>
</dbReference>
<proteinExistence type="predicted"/>
<dbReference type="Gene3D" id="1.10.10.10">
    <property type="entry name" value="Winged helix-like DNA-binding domain superfamily/Winged helix DNA-binding domain"/>
    <property type="match status" value="1"/>
</dbReference>
<dbReference type="InterPro" id="IPR039420">
    <property type="entry name" value="WalR-like"/>
</dbReference>